<dbReference type="PANTHER" id="PTHR42861">
    <property type="entry name" value="CALCIUM-TRANSPORTING ATPASE"/>
    <property type="match status" value="1"/>
</dbReference>
<dbReference type="Gene3D" id="1.20.1110.10">
    <property type="entry name" value="Calcium-transporting ATPase, transmembrane domain"/>
    <property type="match status" value="1"/>
</dbReference>
<keyword evidence="8 10" id="KW-1133">Transmembrane helix</keyword>
<accession>X0TF33</accession>
<keyword evidence="3 10" id="KW-0812">Transmembrane</keyword>
<dbReference type="InterPro" id="IPR008250">
    <property type="entry name" value="ATPase_P-typ_transduc_dom_A_sf"/>
</dbReference>
<keyword evidence="4" id="KW-0479">Metal-binding</keyword>
<comment type="caution">
    <text evidence="12">The sequence shown here is derived from an EMBL/GenBank/DDBJ whole genome shotgun (WGS) entry which is preliminary data.</text>
</comment>
<dbReference type="GO" id="GO:0046872">
    <property type="term" value="F:metal ion binding"/>
    <property type="evidence" value="ECO:0007669"/>
    <property type="project" value="UniProtKB-KW"/>
</dbReference>
<dbReference type="GO" id="GO:0098662">
    <property type="term" value="P:inorganic cation transmembrane transport"/>
    <property type="evidence" value="ECO:0007669"/>
    <property type="project" value="UniProtKB-ARBA"/>
</dbReference>
<dbReference type="Pfam" id="PF00122">
    <property type="entry name" value="E1-E2_ATPase"/>
    <property type="match status" value="1"/>
</dbReference>
<dbReference type="GO" id="GO:0005524">
    <property type="term" value="F:ATP binding"/>
    <property type="evidence" value="ECO:0007669"/>
    <property type="project" value="UniProtKB-KW"/>
</dbReference>
<organism evidence="12">
    <name type="scientific">marine sediment metagenome</name>
    <dbReference type="NCBI Taxonomy" id="412755"/>
    <lineage>
        <taxon>unclassified sequences</taxon>
        <taxon>metagenomes</taxon>
        <taxon>ecological metagenomes</taxon>
    </lineage>
</organism>
<dbReference type="NCBIfam" id="TIGR01494">
    <property type="entry name" value="ATPase_P-type"/>
    <property type="match status" value="1"/>
</dbReference>
<keyword evidence="9 10" id="KW-0472">Membrane</keyword>
<dbReference type="AlphaFoldDB" id="X0TF33"/>
<protein>
    <recommendedName>
        <fullName evidence="11">Cation-transporting P-type ATPase N-terminal domain-containing protein</fullName>
    </recommendedName>
</protein>
<reference evidence="12" key="1">
    <citation type="journal article" date="2014" name="Front. Microbiol.">
        <title>High frequency of phylogenetically diverse reductive dehalogenase-homologous genes in deep subseafloor sedimentary metagenomes.</title>
        <authorList>
            <person name="Kawai M."/>
            <person name="Futagami T."/>
            <person name="Toyoda A."/>
            <person name="Takaki Y."/>
            <person name="Nishi S."/>
            <person name="Hori S."/>
            <person name="Arai W."/>
            <person name="Tsubouchi T."/>
            <person name="Morono Y."/>
            <person name="Uchiyama I."/>
            <person name="Ito T."/>
            <person name="Fujiyama A."/>
            <person name="Inagaki F."/>
            <person name="Takami H."/>
        </authorList>
    </citation>
    <scope>NUCLEOTIDE SEQUENCE</scope>
    <source>
        <strain evidence="12">Expedition CK06-06</strain>
    </source>
</reference>
<evidence type="ECO:0000256" key="10">
    <source>
        <dbReference type="SAM" id="Phobius"/>
    </source>
</evidence>
<dbReference type="EMBL" id="BARS01018791">
    <property type="protein sequence ID" value="GAF85916.1"/>
    <property type="molecule type" value="Genomic_DNA"/>
</dbReference>
<name>X0TF33_9ZZZZ</name>
<keyword evidence="6" id="KW-0067">ATP-binding</keyword>
<evidence type="ECO:0000256" key="7">
    <source>
        <dbReference type="ARBA" id="ARBA00022967"/>
    </source>
</evidence>
<keyword evidence="5" id="KW-0547">Nucleotide-binding</keyword>
<feature type="transmembrane region" description="Helical" evidence="10">
    <location>
        <begin position="79"/>
        <end position="98"/>
    </location>
</feature>
<feature type="transmembrane region" description="Helical" evidence="10">
    <location>
        <begin position="55"/>
        <end position="73"/>
    </location>
</feature>
<evidence type="ECO:0000256" key="8">
    <source>
        <dbReference type="ARBA" id="ARBA00022989"/>
    </source>
</evidence>
<keyword evidence="7" id="KW-1278">Translocase</keyword>
<dbReference type="SUPFAM" id="SSF81653">
    <property type="entry name" value="Calcium ATPase, transduction domain A"/>
    <property type="match status" value="1"/>
</dbReference>
<dbReference type="InterPro" id="IPR023298">
    <property type="entry name" value="ATPase_P-typ_TM_dom_sf"/>
</dbReference>
<dbReference type="GO" id="GO:0019829">
    <property type="term" value="F:ATPase-coupled monoatomic cation transmembrane transporter activity"/>
    <property type="evidence" value="ECO:0007669"/>
    <property type="project" value="UniProtKB-ARBA"/>
</dbReference>
<proteinExistence type="predicted"/>
<evidence type="ECO:0000259" key="11">
    <source>
        <dbReference type="SMART" id="SM00831"/>
    </source>
</evidence>
<dbReference type="InterPro" id="IPR001757">
    <property type="entry name" value="P_typ_ATPase"/>
</dbReference>
<feature type="transmembrane region" description="Helical" evidence="10">
    <location>
        <begin position="239"/>
        <end position="259"/>
    </location>
</feature>
<dbReference type="GO" id="GO:0046873">
    <property type="term" value="F:metal ion transmembrane transporter activity"/>
    <property type="evidence" value="ECO:0007669"/>
    <property type="project" value="UniProtKB-ARBA"/>
</dbReference>
<dbReference type="SMART" id="SM00831">
    <property type="entry name" value="Cation_ATPase_N"/>
    <property type="match status" value="1"/>
</dbReference>
<evidence type="ECO:0000256" key="1">
    <source>
        <dbReference type="ARBA" id="ARBA00004651"/>
    </source>
</evidence>
<dbReference type="GO" id="GO:0005886">
    <property type="term" value="C:plasma membrane"/>
    <property type="evidence" value="ECO:0007669"/>
    <property type="project" value="UniProtKB-SubCell"/>
</dbReference>
<evidence type="ECO:0000256" key="2">
    <source>
        <dbReference type="ARBA" id="ARBA00022475"/>
    </source>
</evidence>
<evidence type="ECO:0000313" key="12">
    <source>
        <dbReference type="EMBL" id="GAF85916.1"/>
    </source>
</evidence>
<dbReference type="SUPFAM" id="SSF81665">
    <property type="entry name" value="Calcium ATPase, transmembrane domain M"/>
    <property type="match status" value="1"/>
</dbReference>
<comment type="subcellular location">
    <subcellularLocation>
        <location evidence="1">Cell membrane</location>
        <topology evidence="1">Multi-pass membrane protein</topology>
    </subcellularLocation>
</comment>
<dbReference type="InterPro" id="IPR059000">
    <property type="entry name" value="ATPase_P-type_domA"/>
</dbReference>
<sequence>MDYYNLDKKEVLSKLHSSLRGLDGLEAKSRLDKHGENYIEKEERLSGLKIFLSQFKDVIVFILIFAILVSLFLNHLIDAIVIGAILFLNAGLGFIQEYKAEKSISLLRKLSSPQAKVLRDNKYKVIDSKELVPGDIVVLEQGDKVSADGRLIEVIDLQADESILTGESTPVAKFVKAISGEKHLAERHNMVFSGTTMTVGRGKFIVTNTGMNSEIGKVAHLVQLVDVSKTPLENRLKRLGIILGAVVVLLALIILGLGLSERIGFY</sequence>
<evidence type="ECO:0000256" key="4">
    <source>
        <dbReference type="ARBA" id="ARBA00022723"/>
    </source>
</evidence>
<feature type="domain" description="Cation-transporting P-type ATPase N-terminal" evidence="11">
    <location>
        <begin position="2"/>
        <end position="75"/>
    </location>
</feature>
<keyword evidence="2" id="KW-1003">Cell membrane</keyword>
<evidence type="ECO:0000256" key="9">
    <source>
        <dbReference type="ARBA" id="ARBA00023136"/>
    </source>
</evidence>
<dbReference type="InterPro" id="IPR004014">
    <property type="entry name" value="ATPase_P-typ_cation-transptr_N"/>
</dbReference>
<dbReference type="GO" id="GO:0016887">
    <property type="term" value="F:ATP hydrolysis activity"/>
    <property type="evidence" value="ECO:0007669"/>
    <property type="project" value="InterPro"/>
</dbReference>
<dbReference type="Gene3D" id="2.70.150.10">
    <property type="entry name" value="Calcium-transporting ATPase, cytoplasmic transduction domain A"/>
    <property type="match status" value="1"/>
</dbReference>
<gene>
    <name evidence="12" type="ORF">S01H1_30523</name>
</gene>
<evidence type="ECO:0000256" key="3">
    <source>
        <dbReference type="ARBA" id="ARBA00022692"/>
    </source>
</evidence>
<feature type="non-terminal residue" evidence="12">
    <location>
        <position position="266"/>
    </location>
</feature>
<dbReference type="GO" id="GO:0015662">
    <property type="term" value="F:P-type ion transporter activity"/>
    <property type="evidence" value="ECO:0007669"/>
    <property type="project" value="UniProtKB-ARBA"/>
</dbReference>
<dbReference type="Pfam" id="PF00690">
    <property type="entry name" value="Cation_ATPase_N"/>
    <property type="match status" value="1"/>
</dbReference>
<evidence type="ECO:0000256" key="5">
    <source>
        <dbReference type="ARBA" id="ARBA00022741"/>
    </source>
</evidence>
<evidence type="ECO:0000256" key="6">
    <source>
        <dbReference type="ARBA" id="ARBA00022840"/>
    </source>
</evidence>
<dbReference type="FunFam" id="2.70.150.10:FF:000016">
    <property type="entry name" value="Calcium-transporting P-type ATPase putative"/>
    <property type="match status" value="1"/>
</dbReference>